<dbReference type="Gene3D" id="3.30.420.40">
    <property type="match status" value="2"/>
</dbReference>
<evidence type="ECO:0000313" key="2">
    <source>
        <dbReference type="EMBL" id="MDT0497876.1"/>
    </source>
</evidence>
<dbReference type="InterPro" id="IPR050696">
    <property type="entry name" value="FtsA/MreB"/>
</dbReference>
<feature type="domain" description="SHS2" evidence="1">
    <location>
        <begin position="15"/>
        <end position="182"/>
    </location>
</feature>
<accession>A0ABU2WJ48</accession>
<dbReference type="PIRSF" id="PIRSF019169">
    <property type="entry name" value="PilM"/>
    <property type="match status" value="1"/>
</dbReference>
<sequence length="361" mass="38794">MGITQSLFGGGNQELLGLDISSSAVKLLELSRRGERYQVEAYAVETLPANSIADKQISDIDAVGEAIGRAVSRAGTRTRQVAVAVSGSSVITKLIAMPASLSEMDMEEQIKVEADQYIPYPIDEVNIDFQILGPTDGGGGTVDVLLAACRKEQIETLSAALAIAGLTPKVVDVESYAMENACQFLTHQMPNRGRGRTVAVVDMGATTTSVIVLHDQHTIYTRDQAFGGKQLTEDVMRNYGMVFDEAAKAKRFGNLPESYFTEVLPAFIGDMAQQIDRSLQFFFASSSQFNSIDQIILAGGCAQVLDVDKALEERLHIPTAVATPFSQMTIAARAKPATLAKDESSLLIACGLAFRAFDPSV</sequence>
<dbReference type="PANTHER" id="PTHR32432:SF3">
    <property type="entry name" value="ETHANOLAMINE UTILIZATION PROTEIN EUTJ"/>
    <property type="match status" value="1"/>
</dbReference>
<dbReference type="InterPro" id="IPR003494">
    <property type="entry name" value="SHS2_FtsA"/>
</dbReference>
<dbReference type="InterPro" id="IPR005883">
    <property type="entry name" value="PilM"/>
</dbReference>
<reference evidence="2 3" key="1">
    <citation type="submission" date="2023-09" db="EMBL/GenBank/DDBJ databases">
        <authorList>
            <person name="Rey-Velasco X."/>
        </authorList>
    </citation>
    <scope>NUCLEOTIDE SEQUENCE [LARGE SCALE GENOMIC DNA]</scope>
    <source>
        <strain evidence="2 3">W345</strain>
    </source>
</reference>
<keyword evidence="3" id="KW-1185">Reference proteome</keyword>
<dbReference type="NCBIfam" id="TIGR01175">
    <property type="entry name" value="pilM"/>
    <property type="match status" value="1"/>
</dbReference>
<dbReference type="Proteomes" id="UP001254608">
    <property type="component" value="Unassembled WGS sequence"/>
</dbReference>
<dbReference type="RefSeq" id="WP_311365268.1">
    <property type="nucleotide sequence ID" value="NZ_JAVRIC010000014.1"/>
</dbReference>
<dbReference type="SUPFAM" id="SSF53067">
    <property type="entry name" value="Actin-like ATPase domain"/>
    <property type="match status" value="2"/>
</dbReference>
<evidence type="ECO:0000259" key="1">
    <source>
        <dbReference type="SMART" id="SM00842"/>
    </source>
</evidence>
<dbReference type="Gene3D" id="3.30.1490.300">
    <property type="match status" value="1"/>
</dbReference>
<name>A0ABU2WJ48_9GAMM</name>
<gene>
    <name evidence="2" type="ORF">RM530_10955</name>
</gene>
<protein>
    <submittedName>
        <fullName evidence="2">Pilus assembly protein PilM</fullName>
    </submittedName>
</protein>
<dbReference type="Pfam" id="PF11104">
    <property type="entry name" value="PilM_2"/>
    <property type="match status" value="1"/>
</dbReference>
<dbReference type="PANTHER" id="PTHR32432">
    <property type="entry name" value="CELL DIVISION PROTEIN FTSA-RELATED"/>
    <property type="match status" value="1"/>
</dbReference>
<dbReference type="EMBL" id="JAVRIC010000014">
    <property type="protein sequence ID" value="MDT0497876.1"/>
    <property type="molecule type" value="Genomic_DNA"/>
</dbReference>
<dbReference type="CDD" id="cd24049">
    <property type="entry name" value="ASKHA_NBD_PilM"/>
    <property type="match status" value="1"/>
</dbReference>
<dbReference type="SMART" id="SM00842">
    <property type="entry name" value="FtsA"/>
    <property type="match status" value="1"/>
</dbReference>
<comment type="caution">
    <text evidence="2">The sequence shown here is derived from an EMBL/GenBank/DDBJ whole genome shotgun (WGS) entry which is preliminary data.</text>
</comment>
<proteinExistence type="predicted"/>
<dbReference type="InterPro" id="IPR043129">
    <property type="entry name" value="ATPase_NBD"/>
</dbReference>
<evidence type="ECO:0000313" key="3">
    <source>
        <dbReference type="Proteomes" id="UP001254608"/>
    </source>
</evidence>
<organism evidence="2 3">
    <name type="scientific">Banduia mediterranea</name>
    <dbReference type="NCBI Taxonomy" id="3075609"/>
    <lineage>
        <taxon>Bacteria</taxon>
        <taxon>Pseudomonadati</taxon>
        <taxon>Pseudomonadota</taxon>
        <taxon>Gammaproteobacteria</taxon>
        <taxon>Nevskiales</taxon>
        <taxon>Algiphilaceae</taxon>
        <taxon>Banduia</taxon>
    </lineage>
</organism>